<feature type="transmembrane region" description="Helical" evidence="1">
    <location>
        <begin position="109"/>
        <end position="134"/>
    </location>
</feature>
<feature type="transmembrane region" description="Helical" evidence="1">
    <location>
        <begin position="387"/>
        <end position="405"/>
    </location>
</feature>
<feature type="transmembrane region" description="Helical" evidence="1">
    <location>
        <begin position="47"/>
        <end position="69"/>
    </location>
</feature>
<feature type="transmembrane region" description="Helical" evidence="1">
    <location>
        <begin position="462"/>
        <end position="484"/>
    </location>
</feature>
<feature type="transmembrane region" description="Helical" evidence="1">
    <location>
        <begin position="254"/>
        <end position="280"/>
    </location>
</feature>
<protein>
    <submittedName>
        <fullName evidence="3">Tripartite tricarboxylate transporter permease</fullName>
    </submittedName>
</protein>
<proteinExistence type="predicted"/>
<feature type="transmembrane region" description="Helical" evidence="1">
    <location>
        <begin position="75"/>
        <end position="97"/>
    </location>
</feature>
<gene>
    <name evidence="3" type="ORF">ACFFIA_41970</name>
</gene>
<feature type="transmembrane region" description="Helical" evidence="1">
    <location>
        <begin position="140"/>
        <end position="158"/>
    </location>
</feature>
<keyword evidence="4" id="KW-1185">Reference proteome</keyword>
<evidence type="ECO:0000259" key="2">
    <source>
        <dbReference type="Pfam" id="PF01970"/>
    </source>
</evidence>
<evidence type="ECO:0000313" key="3">
    <source>
        <dbReference type="EMBL" id="MFC0534176.1"/>
    </source>
</evidence>
<feature type="transmembrane region" description="Helical" evidence="1">
    <location>
        <begin position="412"/>
        <end position="442"/>
    </location>
</feature>
<feature type="transmembrane region" description="Helical" evidence="1">
    <location>
        <begin position="170"/>
        <end position="188"/>
    </location>
</feature>
<evidence type="ECO:0000313" key="4">
    <source>
        <dbReference type="Proteomes" id="UP001589867"/>
    </source>
</evidence>
<keyword evidence="1" id="KW-0472">Membrane</keyword>
<keyword evidence="1" id="KW-1133">Transmembrane helix</keyword>
<dbReference type="PANTHER" id="PTHR35342">
    <property type="entry name" value="TRICARBOXYLIC TRANSPORT PROTEIN"/>
    <property type="match status" value="1"/>
</dbReference>
<dbReference type="Pfam" id="PF01970">
    <property type="entry name" value="TctA"/>
    <property type="match status" value="1"/>
</dbReference>
<dbReference type="Proteomes" id="UP001589867">
    <property type="component" value="Unassembled WGS sequence"/>
</dbReference>
<name>A0ABV6MHH6_9ACTN</name>
<evidence type="ECO:0000256" key="1">
    <source>
        <dbReference type="SAM" id="Phobius"/>
    </source>
</evidence>
<comment type="caution">
    <text evidence="3">The sequence shown here is derived from an EMBL/GenBank/DDBJ whole genome shotgun (WGS) entry which is preliminary data.</text>
</comment>
<dbReference type="RefSeq" id="WP_377262702.1">
    <property type="nucleotide sequence ID" value="NZ_JBHLUH010000104.1"/>
</dbReference>
<feature type="transmembrane region" description="Helical" evidence="1">
    <location>
        <begin position="20"/>
        <end position="40"/>
    </location>
</feature>
<feature type="transmembrane region" description="Helical" evidence="1">
    <location>
        <begin position="194"/>
        <end position="217"/>
    </location>
</feature>
<reference evidence="3 4" key="1">
    <citation type="submission" date="2024-09" db="EMBL/GenBank/DDBJ databases">
        <authorList>
            <person name="Sun Q."/>
            <person name="Mori K."/>
        </authorList>
    </citation>
    <scope>NUCLEOTIDE SEQUENCE [LARGE SCALE GENOMIC DNA]</scope>
    <source>
        <strain evidence="3 4">TBRC 3947</strain>
    </source>
</reference>
<dbReference type="PANTHER" id="PTHR35342:SF5">
    <property type="entry name" value="TRICARBOXYLIC TRANSPORT PROTEIN"/>
    <property type="match status" value="1"/>
</dbReference>
<accession>A0ABV6MHH6</accession>
<sequence length="509" mass="52498">MINDLGELLSGLGAAIQPEYLLYALVGAALGTVVGVLPGLGPTMTMAMLLPITFSLGDPLGAIILFGGIFYGSMYAGSITSILLGMPGESSGIVSVFDGYQMTRRGRAGAALLSNGVGSFIGGLIATVAIVFVARPIVDLAVGLSPADYFALIAFALATTTLMGDRLWPGLFSLTVGLAIGMVGTHAISGDERFVYGIAELQSGIDLSLIAIGLYAVSEVALNLANLGSGPAKPAVIGKLYMTRQEWRRSLPPYLRGSVLGFVVGVLPGMSGTVATFLSYNLERKLAKRPEEFGKGSIEGLAGPSAADNAGSGGSFVPLLTLGIPGTAATALMLGALQGFGVQTGPLMLQNNPDLVWGVIGGLLVANAMLLVLNVPLVGIWVKLLKVPGALLYPLIIVISMVGAYSIGRTSVLLFVVLALGLVGLGLRLVGIPLAPAVLGIVLGPLLEEEWARSLVISRGDYGVFLSTPLSVIALSLAALVLLWPLARRVILRVIEQRRAALATAGDRS</sequence>
<dbReference type="EMBL" id="JBHLUH010000104">
    <property type="protein sequence ID" value="MFC0534176.1"/>
    <property type="molecule type" value="Genomic_DNA"/>
</dbReference>
<dbReference type="InterPro" id="IPR002823">
    <property type="entry name" value="DUF112_TM"/>
</dbReference>
<organism evidence="3 4">
    <name type="scientific">Phytohabitans kaempferiae</name>
    <dbReference type="NCBI Taxonomy" id="1620943"/>
    <lineage>
        <taxon>Bacteria</taxon>
        <taxon>Bacillati</taxon>
        <taxon>Actinomycetota</taxon>
        <taxon>Actinomycetes</taxon>
        <taxon>Micromonosporales</taxon>
        <taxon>Micromonosporaceae</taxon>
    </lineage>
</organism>
<feature type="transmembrane region" description="Helical" evidence="1">
    <location>
        <begin position="316"/>
        <end position="334"/>
    </location>
</feature>
<feature type="transmembrane region" description="Helical" evidence="1">
    <location>
        <begin position="355"/>
        <end position="381"/>
    </location>
</feature>
<feature type="domain" description="DUF112" evidence="2">
    <location>
        <begin position="21"/>
        <end position="439"/>
    </location>
</feature>
<keyword evidence="1" id="KW-0812">Transmembrane</keyword>